<dbReference type="AlphaFoldDB" id="F4H517"/>
<protein>
    <submittedName>
        <fullName evidence="2">Uncharacterized protein</fullName>
    </submittedName>
</protein>
<evidence type="ECO:0000313" key="2">
    <source>
        <dbReference type="EMBL" id="AEE45497.1"/>
    </source>
</evidence>
<feature type="transmembrane region" description="Helical" evidence="1">
    <location>
        <begin position="87"/>
        <end position="108"/>
    </location>
</feature>
<dbReference type="KEGG" id="cfi:Celf_1362"/>
<keyword evidence="3" id="KW-1185">Reference proteome</keyword>
<reference evidence="2 3" key="1">
    <citation type="submission" date="2011-04" db="EMBL/GenBank/DDBJ databases">
        <title>Complete sequence of Cellulomonas fimi ATCC 484.</title>
        <authorList>
            <consortium name="US DOE Joint Genome Institute"/>
            <person name="Lucas S."/>
            <person name="Han J."/>
            <person name="Lapidus A."/>
            <person name="Cheng J.-F."/>
            <person name="Goodwin L."/>
            <person name="Pitluck S."/>
            <person name="Peters L."/>
            <person name="Chertkov O."/>
            <person name="Detter J.C."/>
            <person name="Han C."/>
            <person name="Tapia R."/>
            <person name="Land M."/>
            <person name="Hauser L."/>
            <person name="Kyrpides N."/>
            <person name="Ivanova N."/>
            <person name="Ovchinnikova G."/>
            <person name="Pagani I."/>
            <person name="Mead D."/>
            <person name="Brumm P."/>
            <person name="Woyke T."/>
        </authorList>
    </citation>
    <scope>NUCLEOTIDE SEQUENCE [LARGE SCALE GENOMIC DNA]</scope>
    <source>
        <strain evidence="3">ATCC 484 / DSM 20113 / JCM 1341 / NBRC 15513 / NCIMB 8980 / NCTC 7547</strain>
    </source>
</reference>
<accession>F4H517</accession>
<dbReference type="eggNOG" id="ENOG502ZQKJ">
    <property type="taxonomic scope" value="Bacteria"/>
</dbReference>
<evidence type="ECO:0000256" key="1">
    <source>
        <dbReference type="SAM" id="Phobius"/>
    </source>
</evidence>
<dbReference type="EMBL" id="CP002666">
    <property type="protein sequence ID" value="AEE45497.1"/>
    <property type="molecule type" value="Genomic_DNA"/>
</dbReference>
<dbReference type="STRING" id="590998.Celf_1362"/>
<dbReference type="Proteomes" id="UP000008460">
    <property type="component" value="Chromosome"/>
</dbReference>
<sequence length="191" mass="20400">MRTRTARPPAGPAYDVAVQWAPRSALVIRRMRRWHRRRNRDTPDVIEAATSLDLDDGVGILVWIAGAVAFVVGILLVWWLVVPLLLLVLDLAVVVAVLVLGLVARTLLRRPWVVAVTPADHDEPVLARADVLGWRRALGVRDAIARHLAAGAEPSGAVRAAAGTDTRVVVVTVAAPTPAAAAPDGGVGERR</sequence>
<dbReference type="HOGENOM" id="CLU_1419192_0_0_11"/>
<keyword evidence="1" id="KW-1133">Transmembrane helix</keyword>
<evidence type="ECO:0000313" key="3">
    <source>
        <dbReference type="Proteomes" id="UP000008460"/>
    </source>
</evidence>
<keyword evidence="1" id="KW-0472">Membrane</keyword>
<feature type="transmembrane region" description="Helical" evidence="1">
    <location>
        <begin position="60"/>
        <end position="81"/>
    </location>
</feature>
<keyword evidence="1" id="KW-0812">Transmembrane</keyword>
<organism evidence="2 3">
    <name type="scientific">Cellulomonas fimi (strain ATCC 484 / DSM 20113 / JCM 1341 / CCUG 24087 / LMG 16345 / NBRC 15513 / NCIMB 8980 / NCTC 7547 / NRS-133)</name>
    <dbReference type="NCBI Taxonomy" id="590998"/>
    <lineage>
        <taxon>Bacteria</taxon>
        <taxon>Bacillati</taxon>
        <taxon>Actinomycetota</taxon>
        <taxon>Actinomycetes</taxon>
        <taxon>Micrococcales</taxon>
        <taxon>Cellulomonadaceae</taxon>
        <taxon>Cellulomonas</taxon>
    </lineage>
</organism>
<dbReference type="RefSeq" id="WP_013770523.1">
    <property type="nucleotide sequence ID" value="NC_015514.1"/>
</dbReference>
<gene>
    <name evidence="2" type="ordered locus">Celf_1362</name>
</gene>
<proteinExistence type="predicted"/>
<name>F4H517_CELFA</name>